<gene>
    <name evidence="8" type="ORF">B0T15DRAFT_438209</name>
</gene>
<feature type="transmembrane region" description="Helical" evidence="6">
    <location>
        <begin position="510"/>
        <end position="532"/>
    </location>
</feature>
<feature type="transmembrane region" description="Helical" evidence="6">
    <location>
        <begin position="575"/>
        <end position="593"/>
    </location>
</feature>
<name>A0AAJ0GN72_9PEZI</name>
<evidence type="ECO:0000256" key="2">
    <source>
        <dbReference type="ARBA" id="ARBA00022692"/>
    </source>
</evidence>
<keyword evidence="7" id="KW-0732">Signal</keyword>
<dbReference type="GO" id="GO:0022857">
    <property type="term" value="F:transmembrane transporter activity"/>
    <property type="evidence" value="ECO:0007669"/>
    <property type="project" value="TreeGrafter"/>
</dbReference>
<feature type="region of interest" description="Disordered" evidence="5">
    <location>
        <begin position="229"/>
        <end position="259"/>
    </location>
</feature>
<dbReference type="SUPFAM" id="SSF103473">
    <property type="entry name" value="MFS general substrate transporter"/>
    <property type="match status" value="1"/>
</dbReference>
<evidence type="ECO:0000256" key="7">
    <source>
        <dbReference type="SAM" id="SignalP"/>
    </source>
</evidence>
<dbReference type="Proteomes" id="UP001273166">
    <property type="component" value="Unassembled WGS sequence"/>
</dbReference>
<feature type="region of interest" description="Disordered" evidence="5">
    <location>
        <begin position="297"/>
        <end position="355"/>
    </location>
</feature>
<accession>A0AAJ0GN72</accession>
<dbReference type="GO" id="GO:0016020">
    <property type="term" value="C:membrane"/>
    <property type="evidence" value="ECO:0007669"/>
    <property type="project" value="UniProtKB-SubCell"/>
</dbReference>
<feature type="compositionally biased region" description="Low complexity" evidence="5">
    <location>
        <begin position="328"/>
        <end position="340"/>
    </location>
</feature>
<keyword evidence="4 6" id="KW-0472">Membrane</keyword>
<evidence type="ECO:0000256" key="6">
    <source>
        <dbReference type="SAM" id="Phobius"/>
    </source>
</evidence>
<feature type="signal peptide" evidence="7">
    <location>
        <begin position="1"/>
        <end position="39"/>
    </location>
</feature>
<keyword evidence="3 6" id="KW-1133">Transmembrane helix</keyword>
<keyword evidence="9" id="KW-1185">Reference proteome</keyword>
<feature type="transmembrane region" description="Helical" evidence="6">
    <location>
        <begin position="193"/>
        <end position="217"/>
    </location>
</feature>
<dbReference type="Gene3D" id="1.20.1250.20">
    <property type="entry name" value="MFS general substrate transporter like domains"/>
    <property type="match status" value="1"/>
</dbReference>
<feature type="transmembrane region" description="Helical" evidence="6">
    <location>
        <begin position="538"/>
        <end position="563"/>
    </location>
</feature>
<feature type="chain" id="PRO_5042605123" evidence="7">
    <location>
        <begin position="40"/>
        <end position="1153"/>
    </location>
</feature>
<feature type="compositionally biased region" description="Basic residues" evidence="5">
    <location>
        <begin position="393"/>
        <end position="405"/>
    </location>
</feature>
<feature type="compositionally biased region" description="Basic and acidic residues" evidence="5">
    <location>
        <begin position="297"/>
        <end position="313"/>
    </location>
</feature>
<feature type="region of interest" description="Disordered" evidence="5">
    <location>
        <begin position="630"/>
        <end position="659"/>
    </location>
</feature>
<sequence>MATSDRNRRRGGGVGLRLPNLALIAALFLHPSQPSTADAAPTLGDHSGSGAQGLHKRIQGEHVVLADCRDNHGVVSSQMAYFVGDPGPVPNDVAVVVTPAGQAALWVNANTSSLFTDTGVTFRASLGPRVEDGQFAGTGDNGYGNFSCYQKYAAGLYKYSGTTCNQVYLCDHSKPPGEFILFCLEGYMSRGTVIGIAVGVVGGLLFLVAVGLVFWFYRRLRRAKAKPSGELLRPGSLSVSTDPSSRFEANKPPNPVGMAQPVMTHMRAIYEVDGRRFRVEMATDTGRLEMDALGHGSAELDDKSHKAENEKTDVTTSEPSSDSPREISPLSPDLPDSPGANDPPPPPSYTSTPITFYSSVQGKRTFLRRATCTMANNRPPSTHHDAGGDMPRARRRSSSASRHKPGPPSAPRRAIRPVLLLVALVNLAWSLYQLPVSRVVESRLCRDHYAAHDPSALRPDGTVPEELCKVDGVQQRLGRIQGIMETVWVAGDFLMTIPLVSLADHYGCQFVLCLNLFPRVFLLCWTFLVGYFDRALPVNAILAAPVFSFLGGDCVFNSIVYALVSELTDDHVLRATFFGYVNAVSSIFSLQLGPALASAAMSTMLWLPLWIGIVLLILGIPAITALLPKPRGSRRRSPSNEEADAAAPLIPPSSRQPLRNSLASKTTARFHTVLAILNNPTGNFLLLLTIFFLASLASSDTKLLPLYISKRYTWKENIALAHASLVFSVLGALAIAVSPSIAVLVPSLLLYAMGIALPMFTYSLLKSPSMGLVKEGEEEGTGTGMQLFSVVMLVRTVGTLLGAVVMPSLWVAGVGVGGWALGLPFGRTGYDLCETDCNLAGAAFPDKHTLQLMLENYRSEQCPTIYIGENPDTPTATSKVCLDVIGTDIVFNFASFPGYTYQNGAVSWKLMGNLLTPEKFNAPPPPAAEVSCSPSGDGLVCKLPFSDILGVSATTGVQDLLSGMCPNGDREGLGFTSTSTSTSTNPPTSTPTACSFGTAFGYLSASKSTTLNTQSGQGCKRWGWYQTPTLAELQAGLTSGPLYVGAGNNDISKATQVGTWTATADLGGRVSVTYSLTGPYALAEVHVDLECLPIEKCAPGSYTVGESGLGGKGVQEYEVVVGAFPSCSGGNRAALIIHAAVDRMVPQGTTCRS</sequence>
<evidence type="ECO:0000313" key="8">
    <source>
        <dbReference type="EMBL" id="KAK3303059.1"/>
    </source>
</evidence>
<dbReference type="EMBL" id="JAUDZG010000006">
    <property type="protein sequence ID" value="KAK3303059.1"/>
    <property type="molecule type" value="Genomic_DNA"/>
</dbReference>
<reference evidence="8" key="1">
    <citation type="journal article" date="2023" name="Mol. Phylogenet. Evol.">
        <title>Genome-scale phylogeny and comparative genomics of the fungal order Sordariales.</title>
        <authorList>
            <person name="Hensen N."/>
            <person name="Bonometti L."/>
            <person name="Westerberg I."/>
            <person name="Brannstrom I.O."/>
            <person name="Guillou S."/>
            <person name="Cros-Aarteil S."/>
            <person name="Calhoun S."/>
            <person name="Haridas S."/>
            <person name="Kuo A."/>
            <person name="Mondo S."/>
            <person name="Pangilinan J."/>
            <person name="Riley R."/>
            <person name="LaButti K."/>
            <person name="Andreopoulos B."/>
            <person name="Lipzen A."/>
            <person name="Chen C."/>
            <person name="Yan M."/>
            <person name="Daum C."/>
            <person name="Ng V."/>
            <person name="Clum A."/>
            <person name="Steindorff A."/>
            <person name="Ohm R.A."/>
            <person name="Martin F."/>
            <person name="Silar P."/>
            <person name="Natvig D.O."/>
            <person name="Lalanne C."/>
            <person name="Gautier V."/>
            <person name="Ament-Velasquez S.L."/>
            <person name="Kruys A."/>
            <person name="Hutchinson M.I."/>
            <person name="Powell A.J."/>
            <person name="Barry K."/>
            <person name="Miller A.N."/>
            <person name="Grigoriev I.V."/>
            <person name="Debuchy R."/>
            <person name="Gladieux P."/>
            <person name="Hiltunen Thoren M."/>
            <person name="Johannesson H."/>
        </authorList>
    </citation>
    <scope>NUCLEOTIDE SEQUENCE</scope>
    <source>
        <strain evidence="8">CBS 333.67</strain>
    </source>
</reference>
<dbReference type="PANTHER" id="PTHR23507:SF8">
    <property type="entry name" value="MFS GENERAL SUBSTRATE TRANSPORTER"/>
    <property type="match status" value="1"/>
</dbReference>
<protein>
    <submittedName>
        <fullName evidence="8">Uncharacterized protein</fullName>
    </submittedName>
</protein>
<dbReference type="AlphaFoldDB" id="A0AAJ0GN72"/>
<comment type="caution">
    <text evidence="8">The sequence shown here is derived from an EMBL/GenBank/DDBJ whole genome shotgun (WGS) entry which is preliminary data.</text>
</comment>
<dbReference type="RefSeq" id="XP_062718839.1">
    <property type="nucleotide sequence ID" value="XM_062865864.1"/>
</dbReference>
<feature type="transmembrane region" description="Helical" evidence="6">
    <location>
        <begin position="605"/>
        <end position="627"/>
    </location>
</feature>
<evidence type="ECO:0000256" key="1">
    <source>
        <dbReference type="ARBA" id="ARBA00004141"/>
    </source>
</evidence>
<evidence type="ECO:0000313" key="9">
    <source>
        <dbReference type="Proteomes" id="UP001273166"/>
    </source>
</evidence>
<proteinExistence type="predicted"/>
<reference evidence="8" key="2">
    <citation type="submission" date="2023-06" db="EMBL/GenBank/DDBJ databases">
        <authorList>
            <consortium name="Lawrence Berkeley National Laboratory"/>
            <person name="Mondo S.J."/>
            <person name="Hensen N."/>
            <person name="Bonometti L."/>
            <person name="Westerberg I."/>
            <person name="Brannstrom I.O."/>
            <person name="Guillou S."/>
            <person name="Cros-Aarteil S."/>
            <person name="Calhoun S."/>
            <person name="Haridas S."/>
            <person name="Kuo A."/>
            <person name="Pangilinan J."/>
            <person name="Riley R."/>
            <person name="Labutti K."/>
            <person name="Andreopoulos B."/>
            <person name="Lipzen A."/>
            <person name="Chen C."/>
            <person name="Yanf M."/>
            <person name="Daum C."/>
            <person name="Ng V."/>
            <person name="Clum A."/>
            <person name="Steindorff A."/>
            <person name="Ohm R."/>
            <person name="Martin F."/>
            <person name="Silar P."/>
            <person name="Natvig D."/>
            <person name="Lalanne C."/>
            <person name="Gautier V."/>
            <person name="Ament-Velasquez S.L."/>
            <person name="Kruys A."/>
            <person name="Hutchinson M.I."/>
            <person name="Powell A.J."/>
            <person name="Barry K."/>
            <person name="Miller A.N."/>
            <person name="Grigoriev I.V."/>
            <person name="Debuchy R."/>
            <person name="Gladieux P."/>
            <person name="Thoren M.H."/>
            <person name="Johannesson H."/>
        </authorList>
    </citation>
    <scope>NUCLEOTIDE SEQUENCE</scope>
    <source>
        <strain evidence="8">CBS 333.67</strain>
    </source>
</reference>
<evidence type="ECO:0000256" key="5">
    <source>
        <dbReference type="SAM" id="MobiDB-lite"/>
    </source>
</evidence>
<keyword evidence="2 6" id="KW-0812">Transmembrane</keyword>
<comment type="subcellular location">
    <subcellularLocation>
        <location evidence="1">Membrane</location>
        <topology evidence="1">Multi-pass membrane protein</topology>
    </subcellularLocation>
</comment>
<feature type="region of interest" description="Disordered" evidence="5">
    <location>
        <begin position="373"/>
        <end position="412"/>
    </location>
</feature>
<dbReference type="InterPro" id="IPR036259">
    <property type="entry name" value="MFS_trans_sf"/>
</dbReference>
<dbReference type="CDD" id="cd12087">
    <property type="entry name" value="TM_EGFR-like"/>
    <property type="match status" value="1"/>
</dbReference>
<organism evidence="8 9">
    <name type="scientific">Chaetomium strumarium</name>
    <dbReference type="NCBI Taxonomy" id="1170767"/>
    <lineage>
        <taxon>Eukaryota</taxon>
        <taxon>Fungi</taxon>
        <taxon>Dikarya</taxon>
        <taxon>Ascomycota</taxon>
        <taxon>Pezizomycotina</taxon>
        <taxon>Sordariomycetes</taxon>
        <taxon>Sordariomycetidae</taxon>
        <taxon>Sordariales</taxon>
        <taxon>Chaetomiaceae</taxon>
        <taxon>Chaetomium</taxon>
    </lineage>
</organism>
<dbReference type="PANTHER" id="PTHR23507">
    <property type="entry name" value="ZGC:174356"/>
    <property type="match status" value="1"/>
</dbReference>
<feature type="transmembrane region" description="Helical" evidence="6">
    <location>
        <begin position="486"/>
        <end position="503"/>
    </location>
</feature>
<feature type="transmembrane region" description="Helical" evidence="6">
    <location>
        <begin position="673"/>
        <end position="698"/>
    </location>
</feature>
<dbReference type="GeneID" id="87884693"/>
<evidence type="ECO:0000256" key="3">
    <source>
        <dbReference type="ARBA" id="ARBA00022989"/>
    </source>
</evidence>
<evidence type="ECO:0000256" key="4">
    <source>
        <dbReference type="ARBA" id="ARBA00023136"/>
    </source>
</evidence>